<dbReference type="InterPro" id="IPR000281">
    <property type="entry name" value="HTH_RpiR"/>
</dbReference>
<dbReference type="GO" id="GO:0003677">
    <property type="term" value="F:DNA binding"/>
    <property type="evidence" value="ECO:0007669"/>
    <property type="project" value="UniProtKB-KW"/>
</dbReference>
<keyword evidence="3" id="KW-0804">Transcription</keyword>
<organism evidence="6 8">
    <name type="scientific">Pediococcus ethanolidurans</name>
    <dbReference type="NCBI Taxonomy" id="319653"/>
    <lineage>
        <taxon>Bacteria</taxon>
        <taxon>Bacillati</taxon>
        <taxon>Bacillota</taxon>
        <taxon>Bacilli</taxon>
        <taxon>Lactobacillales</taxon>
        <taxon>Lactobacillaceae</taxon>
        <taxon>Pediococcus</taxon>
    </lineage>
</organism>
<proteinExistence type="predicted"/>
<dbReference type="Pfam" id="PF01418">
    <property type="entry name" value="HTH_6"/>
    <property type="match status" value="1"/>
</dbReference>
<keyword evidence="2" id="KW-0238">DNA-binding</keyword>
<accession>A0A0R2K0T1</accession>
<dbReference type="InterPro" id="IPR046348">
    <property type="entry name" value="SIS_dom_sf"/>
</dbReference>
<dbReference type="OrthoDB" id="3684496at2"/>
<dbReference type="Gene3D" id="1.10.10.10">
    <property type="entry name" value="Winged helix-like DNA-binding domain superfamily/Winged helix DNA-binding domain"/>
    <property type="match status" value="1"/>
</dbReference>
<comment type="caution">
    <text evidence="6">The sequence shown here is derived from an EMBL/GenBank/DDBJ whole genome shotgun (WGS) entry which is preliminary data.</text>
</comment>
<gene>
    <name evidence="6" type="ORF">IV87_GL001266</name>
    <name evidence="7" type="ORF">SAMN04487973_104110</name>
</gene>
<dbReference type="InterPro" id="IPR035472">
    <property type="entry name" value="RpiR-like_SIS"/>
</dbReference>
<protein>
    <submittedName>
        <fullName evidence="6 7">Transcriptional regulator</fullName>
    </submittedName>
</protein>
<dbReference type="SUPFAM" id="SSF46689">
    <property type="entry name" value="Homeodomain-like"/>
    <property type="match status" value="1"/>
</dbReference>
<evidence type="ECO:0000256" key="2">
    <source>
        <dbReference type="ARBA" id="ARBA00023125"/>
    </source>
</evidence>
<evidence type="ECO:0000259" key="5">
    <source>
        <dbReference type="PROSITE" id="PS51464"/>
    </source>
</evidence>
<dbReference type="GeneID" id="76042847"/>
<dbReference type="EMBL" id="JQBY01000003">
    <property type="protein sequence ID" value="KRN83234.1"/>
    <property type="molecule type" value="Genomic_DNA"/>
</dbReference>
<dbReference type="PROSITE" id="PS51071">
    <property type="entry name" value="HTH_RPIR"/>
    <property type="match status" value="1"/>
</dbReference>
<dbReference type="GO" id="GO:0097367">
    <property type="term" value="F:carbohydrate derivative binding"/>
    <property type="evidence" value="ECO:0007669"/>
    <property type="project" value="InterPro"/>
</dbReference>
<dbReference type="EMBL" id="FOGK01000004">
    <property type="protein sequence ID" value="SER31461.1"/>
    <property type="molecule type" value="Genomic_DNA"/>
</dbReference>
<dbReference type="InterPro" id="IPR001347">
    <property type="entry name" value="SIS_dom"/>
</dbReference>
<dbReference type="SUPFAM" id="SSF53697">
    <property type="entry name" value="SIS domain"/>
    <property type="match status" value="1"/>
</dbReference>
<evidence type="ECO:0000256" key="3">
    <source>
        <dbReference type="ARBA" id="ARBA00023163"/>
    </source>
</evidence>
<name>A0A0R2K0T1_9LACO</name>
<evidence type="ECO:0000313" key="6">
    <source>
        <dbReference type="EMBL" id="KRN83234.1"/>
    </source>
</evidence>
<evidence type="ECO:0000313" key="8">
    <source>
        <dbReference type="Proteomes" id="UP000051749"/>
    </source>
</evidence>
<evidence type="ECO:0000259" key="4">
    <source>
        <dbReference type="PROSITE" id="PS51071"/>
    </source>
</evidence>
<dbReference type="RefSeq" id="WP_057805203.1">
    <property type="nucleotide sequence ID" value="NZ_BJYP01000010.1"/>
</dbReference>
<evidence type="ECO:0000313" key="7">
    <source>
        <dbReference type="EMBL" id="SER31461.1"/>
    </source>
</evidence>
<dbReference type="Pfam" id="PF01380">
    <property type="entry name" value="SIS"/>
    <property type="match status" value="1"/>
</dbReference>
<dbReference type="Proteomes" id="UP000051749">
    <property type="component" value="Unassembled WGS sequence"/>
</dbReference>
<evidence type="ECO:0000256" key="1">
    <source>
        <dbReference type="ARBA" id="ARBA00023015"/>
    </source>
</evidence>
<dbReference type="InterPro" id="IPR009057">
    <property type="entry name" value="Homeodomain-like_sf"/>
</dbReference>
<feature type="domain" description="SIS" evidence="5">
    <location>
        <begin position="125"/>
        <end position="264"/>
    </location>
</feature>
<dbReference type="PANTHER" id="PTHR30514:SF10">
    <property type="entry name" value="MURR_RPIR FAMILY TRANSCRIPTIONAL REGULATOR"/>
    <property type="match status" value="1"/>
</dbReference>
<dbReference type="GO" id="GO:0003700">
    <property type="term" value="F:DNA-binding transcription factor activity"/>
    <property type="evidence" value="ECO:0007669"/>
    <property type="project" value="InterPro"/>
</dbReference>
<reference evidence="6 8" key="1">
    <citation type="journal article" date="2015" name="Genome Announc.">
        <title>Expanding the biotechnology potential of lactobacilli through comparative genomics of 213 strains and associated genera.</title>
        <authorList>
            <person name="Sun Z."/>
            <person name="Harris H.M."/>
            <person name="McCann A."/>
            <person name="Guo C."/>
            <person name="Argimon S."/>
            <person name="Zhang W."/>
            <person name="Yang X."/>
            <person name="Jeffery I.B."/>
            <person name="Cooney J.C."/>
            <person name="Kagawa T.F."/>
            <person name="Liu W."/>
            <person name="Song Y."/>
            <person name="Salvetti E."/>
            <person name="Wrobel A."/>
            <person name="Rasinkangas P."/>
            <person name="Parkhill J."/>
            <person name="Rea M.C."/>
            <person name="O'Sullivan O."/>
            <person name="Ritari J."/>
            <person name="Douillard F.P."/>
            <person name="Paul Ross R."/>
            <person name="Yang R."/>
            <person name="Briner A.E."/>
            <person name="Felis G.E."/>
            <person name="de Vos W.M."/>
            <person name="Barrangou R."/>
            <person name="Klaenhammer T.R."/>
            <person name="Caufield P.W."/>
            <person name="Cui Y."/>
            <person name="Zhang H."/>
            <person name="O'Toole P.W."/>
        </authorList>
    </citation>
    <scope>NUCLEOTIDE SEQUENCE [LARGE SCALE GENOMIC DNA]</scope>
    <source>
        <strain evidence="6 8">DSM 22301</strain>
    </source>
</reference>
<dbReference type="PATRIC" id="fig|319653.3.peg.1282"/>
<dbReference type="AlphaFoldDB" id="A0A0R2K0T1"/>
<dbReference type="CDD" id="cd05013">
    <property type="entry name" value="SIS_RpiR"/>
    <property type="match status" value="1"/>
</dbReference>
<feature type="domain" description="HTH rpiR-type" evidence="4">
    <location>
        <begin position="1"/>
        <end position="76"/>
    </location>
</feature>
<dbReference type="PANTHER" id="PTHR30514">
    <property type="entry name" value="GLUCOKINASE"/>
    <property type="match status" value="1"/>
</dbReference>
<dbReference type="Gene3D" id="3.40.50.10490">
    <property type="entry name" value="Glucose-6-phosphate isomerase like protein, domain 1"/>
    <property type="match status" value="1"/>
</dbReference>
<dbReference type="InterPro" id="IPR047640">
    <property type="entry name" value="RpiR-like"/>
</dbReference>
<evidence type="ECO:0000313" key="9">
    <source>
        <dbReference type="Proteomes" id="UP000182818"/>
    </source>
</evidence>
<dbReference type="InterPro" id="IPR036388">
    <property type="entry name" value="WH-like_DNA-bd_sf"/>
</dbReference>
<keyword evidence="1" id="KW-0805">Transcription regulation</keyword>
<dbReference type="PROSITE" id="PS51464">
    <property type="entry name" value="SIS"/>
    <property type="match status" value="1"/>
</dbReference>
<dbReference type="Proteomes" id="UP000182818">
    <property type="component" value="Unassembled WGS sequence"/>
</dbReference>
<dbReference type="STRING" id="319653.SAMN04487973_104110"/>
<sequence>MALLERLSQHTDLTDNEIRIKDYLTSHLADIPGITVEQLAALTYTSHSAIVRLAKKLDYQGFRELKLAASDSLTQQLISLGAVDANFPFNPTDSVTTIAKNMADLTSTAIKRAQAQVNPHQLETAAQMLLDAKRLFFFGRGDSQIRARSFQNKLVKLDIFPILAEEYVDEKWVTTNIHETDCVLFISYGANIPEYAQIMTFLKKNHVPTILLTGNRQIKQMNEAQLTIVSAQDENEDESKIGTFASQIAFEYILDTLFSIMYGHAYTRNLLSQRQTATMLNTGSLFEKDQTK</sequence>
<dbReference type="GO" id="GO:1901135">
    <property type="term" value="P:carbohydrate derivative metabolic process"/>
    <property type="evidence" value="ECO:0007669"/>
    <property type="project" value="InterPro"/>
</dbReference>
<keyword evidence="9" id="KW-1185">Reference proteome</keyword>
<reference evidence="7 9" key="2">
    <citation type="submission" date="2016-10" db="EMBL/GenBank/DDBJ databases">
        <authorList>
            <person name="Varghese N."/>
            <person name="Submissions S."/>
        </authorList>
    </citation>
    <scope>NUCLEOTIDE SEQUENCE [LARGE SCALE GENOMIC DNA]</scope>
    <source>
        <strain evidence="7 9">CGMCC 1.3889</strain>
    </source>
</reference>